<keyword evidence="2" id="KW-1185">Reference proteome</keyword>
<dbReference type="EMBL" id="ML735693">
    <property type="protein sequence ID" value="KAE8422623.1"/>
    <property type="molecule type" value="Genomic_DNA"/>
</dbReference>
<proteinExistence type="predicted"/>
<dbReference type="Pfam" id="PF11951">
    <property type="entry name" value="Fungal_trans_2"/>
    <property type="match status" value="1"/>
</dbReference>
<sequence>MNCTKPYQVDSAIEFNRTQAFRNFAIQVSQRSKSRGCPTHSDNDGSITPTTHWTRRRHSLHTVEWLELPVEAVLARHAVVLKCDVVSEPGEPYMKGLSPYSVFINGLSLVEILPDNEAAEDQSMIIPAGVSPDSDELFMTHLMKSLFTTPQTDNNCNIVAISPWVLASLQPDHQKRSAVLAVRAAAAAYYGKLYRHHCALTRGATLYTIVLGHVQRDINDPVHVVDTITLANTVFLALYEMITFTDTTAWLTHFLGIGQLIKFRGPHRHQTRVEKELFLTVRYFVVLAHLIQNKRCFLEDRAWKLVPWASDPSSKMTIDYILDIFCDVPGILDDVRWSQTNSHSTQDGQRGRAKLCIRINALFKRLLQWRTNWEARFSDSCFSVALSALRDLKAVHLDTYPFVDAVFFTKTIHVAEMCLYNSVLVILHRAWNAVSSSTNVPPSFDTAASDLNSAILPPPGKGSLKEITREICRMVYYQLLFCPGHIGAIQLILPVQVAYQNVVPDSEEAHWLSKIISHIAHSHGFEAVRYFQSSVEPIVFM</sequence>
<reference evidence="1 2" key="1">
    <citation type="submission" date="2019-04" db="EMBL/GenBank/DDBJ databases">
        <authorList>
            <consortium name="DOE Joint Genome Institute"/>
            <person name="Mondo S."/>
            <person name="Kjaerbolling I."/>
            <person name="Vesth T."/>
            <person name="Frisvad J.C."/>
            <person name="Nybo J.L."/>
            <person name="Theobald S."/>
            <person name="Kildgaard S."/>
            <person name="Isbrandt T."/>
            <person name="Kuo A."/>
            <person name="Sato A."/>
            <person name="Lyhne E.K."/>
            <person name="Kogle M.E."/>
            <person name="Wiebenga A."/>
            <person name="Kun R.S."/>
            <person name="Lubbers R.J."/>
            <person name="Makela M.R."/>
            <person name="Barry K."/>
            <person name="Chovatia M."/>
            <person name="Clum A."/>
            <person name="Daum C."/>
            <person name="Haridas S."/>
            <person name="He G."/>
            <person name="LaButti K."/>
            <person name="Lipzen A."/>
            <person name="Riley R."/>
            <person name="Salamov A."/>
            <person name="Simmons B.A."/>
            <person name="Magnuson J.K."/>
            <person name="Henrissat B."/>
            <person name="Mortensen U.H."/>
            <person name="Larsen T.O."/>
            <person name="Devries R.P."/>
            <person name="Grigoriev I.V."/>
            <person name="Machida M."/>
            <person name="Baker S.E."/>
            <person name="Andersen M.R."/>
            <person name="Cantor M.N."/>
            <person name="Hua S.X."/>
        </authorList>
    </citation>
    <scope>NUCLEOTIDE SEQUENCE [LARGE SCALE GENOMIC DNA]</scope>
    <source>
        <strain evidence="1 2">CBS 117616</strain>
    </source>
</reference>
<dbReference type="Proteomes" id="UP000325395">
    <property type="component" value="Unassembled WGS sequence"/>
</dbReference>
<accession>A0ABQ6WZW2</accession>
<gene>
    <name evidence="1" type="ORF">BDV36DRAFT_291124</name>
</gene>
<dbReference type="InterPro" id="IPR053178">
    <property type="entry name" value="Osmoadaptation_assoc"/>
</dbReference>
<dbReference type="PANTHER" id="PTHR38111">
    <property type="entry name" value="ZN(2)-C6 FUNGAL-TYPE DOMAIN-CONTAINING PROTEIN-RELATED"/>
    <property type="match status" value="1"/>
</dbReference>
<organism evidence="1 2">
    <name type="scientific">Aspergillus pseudocaelatus</name>
    <dbReference type="NCBI Taxonomy" id="1825620"/>
    <lineage>
        <taxon>Eukaryota</taxon>
        <taxon>Fungi</taxon>
        <taxon>Dikarya</taxon>
        <taxon>Ascomycota</taxon>
        <taxon>Pezizomycotina</taxon>
        <taxon>Eurotiomycetes</taxon>
        <taxon>Eurotiomycetidae</taxon>
        <taxon>Eurotiales</taxon>
        <taxon>Aspergillaceae</taxon>
        <taxon>Aspergillus</taxon>
        <taxon>Aspergillus subgen. Circumdati</taxon>
    </lineage>
</organism>
<evidence type="ECO:0000313" key="2">
    <source>
        <dbReference type="Proteomes" id="UP000325395"/>
    </source>
</evidence>
<name>A0ABQ6WZW2_9EURO</name>
<dbReference type="InterPro" id="IPR021858">
    <property type="entry name" value="Fun_TF"/>
</dbReference>
<evidence type="ECO:0008006" key="3">
    <source>
        <dbReference type="Google" id="ProtNLM"/>
    </source>
</evidence>
<protein>
    <recommendedName>
        <fullName evidence="3">Transcription factor domain-containing protein</fullName>
    </recommendedName>
</protein>
<evidence type="ECO:0000313" key="1">
    <source>
        <dbReference type="EMBL" id="KAE8422623.1"/>
    </source>
</evidence>